<dbReference type="EMBL" id="JAODUO010000528">
    <property type="protein sequence ID" value="KAK2178789.1"/>
    <property type="molecule type" value="Genomic_DNA"/>
</dbReference>
<reference evidence="1" key="1">
    <citation type="journal article" date="2023" name="Mol. Biol. Evol.">
        <title>Third-Generation Sequencing Reveals the Adaptive Role of the Epigenome in Three Deep-Sea Polychaetes.</title>
        <authorList>
            <person name="Perez M."/>
            <person name="Aroh O."/>
            <person name="Sun Y."/>
            <person name="Lan Y."/>
            <person name="Juniper S.K."/>
            <person name="Young C.R."/>
            <person name="Angers B."/>
            <person name="Qian P.Y."/>
        </authorList>
    </citation>
    <scope>NUCLEOTIDE SEQUENCE</scope>
    <source>
        <strain evidence="1">R07B-5</strain>
    </source>
</reference>
<dbReference type="Proteomes" id="UP001209878">
    <property type="component" value="Unassembled WGS sequence"/>
</dbReference>
<evidence type="ECO:0000313" key="2">
    <source>
        <dbReference type="Proteomes" id="UP001209878"/>
    </source>
</evidence>
<sequence length="105" mass="11936">MHIVDALSRAYLSDGNDRQGQFSQINAIKHLPIRQSTLQKLRVATDTDNTMQILRDDPQWLAGMQDVNAEISSYFAMRDELAIHDGLIFKGEHVVVPQGMRKDIE</sequence>
<comment type="caution">
    <text evidence="1">The sequence shown here is derived from an EMBL/GenBank/DDBJ whole genome shotgun (WGS) entry which is preliminary data.</text>
</comment>
<dbReference type="AlphaFoldDB" id="A0AAD9KW76"/>
<name>A0AAD9KW76_RIDPI</name>
<protein>
    <submittedName>
        <fullName evidence="1">Uncharacterized protein</fullName>
    </submittedName>
</protein>
<evidence type="ECO:0000313" key="1">
    <source>
        <dbReference type="EMBL" id="KAK2178789.1"/>
    </source>
</evidence>
<gene>
    <name evidence="1" type="ORF">NP493_530g01012</name>
</gene>
<proteinExistence type="predicted"/>
<organism evidence="1 2">
    <name type="scientific">Ridgeia piscesae</name>
    <name type="common">Tubeworm</name>
    <dbReference type="NCBI Taxonomy" id="27915"/>
    <lineage>
        <taxon>Eukaryota</taxon>
        <taxon>Metazoa</taxon>
        <taxon>Spiralia</taxon>
        <taxon>Lophotrochozoa</taxon>
        <taxon>Annelida</taxon>
        <taxon>Polychaeta</taxon>
        <taxon>Sedentaria</taxon>
        <taxon>Canalipalpata</taxon>
        <taxon>Sabellida</taxon>
        <taxon>Siboglinidae</taxon>
        <taxon>Ridgeia</taxon>
    </lineage>
</organism>
<keyword evidence="2" id="KW-1185">Reference proteome</keyword>
<accession>A0AAD9KW76</accession>